<dbReference type="Proteomes" id="UP000308836">
    <property type="component" value="Unassembled WGS sequence"/>
</dbReference>
<proteinExistence type="predicted"/>
<gene>
    <name evidence="1" type="ORF">E5336_06955</name>
</gene>
<evidence type="ECO:0000313" key="1">
    <source>
        <dbReference type="EMBL" id="TGY65884.1"/>
    </source>
</evidence>
<evidence type="ECO:0000313" key="2">
    <source>
        <dbReference type="Proteomes" id="UP000308836"/>
    </source>
</evidence>
<reference evidence="1" key="1">
    <citation type="submission" date="2019-04" db="EMBL/GenBank/DDBJ databases">
        <title>Microbes associate with the intestines of laboratory mice.</title>
        <authorList>
            <person name="Navarre W."/>
            <person name="Wong E."/>
            <person name="Huang K."/>
            <person name="Tropini C."/>
            <person name="Ng K."/>
            <person name="Yu B."/>
        </authorList>
    </citation>
    <scope>NUCLEOTIDE SEQUENCE</scope>
    <source>
        <strain evidence="1">NM09_H32</strain>
    </source>
</reference>
<name>A0AC61R7E1_9FIRM</name>
<organism evidence="1 2">
    <name type="scientific">Dubosiella muris</name>
    <dbReference type="NCBI Taxonomy" id="3038133"/>
    <lineage>
        <taxon>Bacteria</taxon>
        <taxon>Bacillati</taxon>
        <taxon>Bacillota</taxon>
        <taxon>Erysipelotrichia</taxon>
        <taxon>Erysipelotrichales</taxon>
        <taxon>Erysipelotrichaceae</taxon>
        <taxon>Dubosiella</taxon>
    </lineage>
</organism>
<accession>A0AC61R7E1</accession>
<dbReference type="EMBL" id="SRYG01000012">
    <property type="protein sequence ID" value="TGY65884.1"/>
    <property type="molecule type" value="Genomic_DNA"/>
</dbReference>
<protein>
    <submittedName>
        <fullName evidence="1">Uncharacterized protein</fullName>
    </submittedName>
</protein>
<sequence length="284" mass="32099">MNKEEKKKKVIILLGIWGVCMLVCVVIGMSRSTKAIVKRETGKSVIAQTETVDAKPEEAPTLDLSALQSKLKAYLKENDIGSKDVGYYVEDLESRQSIENNGDELYFAASTYKIPLAMVWYDAINAGDVEESEYRDLLENMIVYSDNDAAEYLFESLGGWGEFKDAITAYDKKQKADSDYLVLDNTFTPANMGHIVTYLYDHQEEYDHLIKDMKKSMPGQFLDRNLNIYFAQKYGSYEEAYNAAGVSLTGHPYVVTIYTDLGDYGESVIGDLNEICYDFFNTAE</sequence>
<comment type="caution">
    <text evidence="1">The sequence shown here is derived from an EMBL/GenBank/DDBJ whole genome shotgun (WGS) entry which is preliminary data.</text>
</comment>
<keyword evidence="2" id="KW-1185">Reference proteome</keyword>